<dbReference type="Proteomes" id="UP001447979">
    <property type="component" value="Unassembled WGS sequence"/>
</dbReference>
<keyword evidence="4" id="KW-1185">Reference proteome</keyword>
<dbReference type="InterPro" id="IPR058531">
    <property type="entry name" value="Baseplate_J_M"/>
</dbReference>
<name>A0ABV1CBG7_9FIRM</name>
<dbReference type="PANTHER" id="PTHR35862:SF1">
    <property type="entry name" value="FELS-2 PROPHAGE PROTEIN"/>
    <property type="match status" value="1"/>
</dbReference>
<proteinExistence type="predicted"/>
<evidence type="ECO:0000259" key="2">
    <source>
        <dbReference type="Pfam" id="PF26078"/>
    </source>
</evidence>
<reference evidence="3 4" key="1">
    <citation type="submission" date="2024-03" db="EMBL/GenBank/DDBJ databases">
        <title>Human intestinal bacterial collection.</title>
        <authorList>
            <person name="Pauvert C."/>
            <person name="Hitch T.C.A."/>
            <person name="Clavel T."/>
        </authorList>
    </citation>
    <scope>NUCLEOTIDE SEQUENCE [LARGE SCALE GENOMIC DNA]</scope>
    <source>
        <strain evidence="3 4">CLA-SR-H025</strain>
    </source>
</reference>
<accession>A0ABV1CBG7</accession>
<dbReference type="InterPro" id="IPR014507">
    <property type="entry name" value="Baseplate_assembly_J_pred"/>
</dbReference>
<gene>
    <name evidence="3" type="ORF">WMO19_00925</name>
</gene>
<dbReference type="InterPro" id="IPR006949">
    <property type="entry name" value="Barrel_Baseplate_J-like"/>
</dbReference>
<evidence type="ECO:0000313" key="4">
    <source>
        <dbReference type="Proteomes" id="UP001447979"/>
    </source>
</evidence>
<protein>
    <submittedName>
        <fullName evidence="3">Baseplate J/gp47 family protein</fullName>
    </submittedName>
</protein>
<feature type="domain" description="Baseplate J-like central" evidence="2">
    <location>
        <begin position="204"/>
        <end position="273"/>
    </location>
</feature>
<evidence type="ECO:0000313" key="3">
    <source>
        <dbReference type="EMBL" id="MEQ2400160.1"/>
    </source>
</evidence>
<dbReference type="EMBL" id="JBBMFO010000001">
    <property type="protein sequence ID" value="MEQ2400160.1"/>
    <property type="molecule type" value="Genomic_DNA"/>
</dbReference>
<dbReference type="PIRSF" id="PIRSF020481">
    <property type="entry name" value="BAP"/>
    <property type="match status" value="1"/>
</dbReference>
<organism evidence="3 4">
    <name type="scientific">Peptoniphilus hominis</name>
    <name type="common">ex Hitch et al. 2025</name>
    <dbReference type="NCBI Taxonomy" id="3133174"/>
    <lineage>
        <taxon>Bacteria</taxon>
        <taxon>Bacillati</taxon>
        <taxon>Bacillota</taxon>
        <taxon>Tissierellia</taxon>
        <taxon>Tissierellales</taxon>
        <taxon>Peptoniphilaceae</taxon>
        <taxon>Peptoniphilus</taxon>
    </lineage>
</organism>
<dbReference type="InterPro" id="IPR052726">
    <property type="entry name" value="Phage_Baseplate_Hub"/>
</dbReference>
<dbReference type="Pfam" id="PF04865">
    <property type="entry name" value="Baseplate_J"/>
    <property type="match status" value="1"/>
</dbReference>
<dbReference type="RefSeq" id="WP_349169835.1">
    <property type="nucleotide sequence ID" value="NZ_JBBMFO010000001.1"/>
</dbReference>
<sequence>MYWGLEDVDFINVVPQEVIDAATEELARRMGKDIYPASPERIMLLTLLDLILLDREKINDTGKMNLLAYSRGDFLDHKGAFMDEVRLPAKAAKTMLKFKMSTALNYVNVIPKGTRVKSQNNLVFKTLEELEIPAGETEITAQAECETIGVAGNGIAKGSISIIVDVFPYYQSVENLTVSSGGAERETDDRFRERIHESPEKMTTAGPDGAYLYHTKAVNQNIIDAAVHSPSPGVVDVIPLMTGGQLPNDEIIKDIKDKLNDRKVRPLTDKVQIRKPTIVEYDLDLKYYISTEDKYFTSDIIKKVDQVIEDYVDWQKEKLGRDINPDKLIEQMVNAGAKRVEIVSPKFKVLNYDEVAHLSGTKSIKFMGVEDE</sequence>
<comment type="caution">
    <text evidence="3">The sequence shown here is derived from an EMBL/GenBank/DDBJ whole genome shotgun (WGS) entry which is preliminary data.</text>
</comment>
<evidence type="ECO:0000259" key="1">
    <source>
        <dbReference type="Pfam" id="PF04865"/>
    </source>
</evidence>
<dbReference type="PANTHER" id="PTHR35862">
    <property type="entry name" value="FELS-2 PROPHAGE PROTEIN"/>
    <property type="match status" value="1"/>
</dbReference>
<dbReference type="Pfam" id="PF26078">
    <property type="entry name" value="Baseplate_J_M"/>
    <property type="match status" value="1"/>
</dbReference>
<feature type="domain" description="Baseplate protein J-like barrel" evidence="1">
    <location>
        <begin position="105"/>
        <end position="182"/>
    </location>
</feature>